<reference evidence="7 8" key="1">
    <citation type="journal article" date="2016" name="Nat. Commun.">
        <title>Thousands of microbial genomes shed light on interconnected biogeochemical processes in an aquifer system.</title>
        <authorList>
            <person name="Anantharaman K."/>
            <person name="Brown C.T."/>
            <person name="Hug L.A."/>
            <person name="Sharon I."/>
            <person name="Castelle C.J."/>
            <person name="Probst A.J."/>
            <person name="Thomas B.C."/>
            <person name="Singh A."/>
            <person name="Wilkins M.J."/>
            <person name="Karaoz U."/>
            <person name="Brodie E.L."/>
            <person name="Williams K.H."/>
            <person name="Hubbard S.S."/>
            <person name="Banfield J.F."/>
        </authorList>
    </citation>
    <scope>NUCLEOTIDE SEQUENCE [LARGE SCALE GENOMIC DNA]</scope>
</reference>
<comment type="similarity">
    <text evidence="1 5 6">Belongs to the universal ribosomal protein uS8 family.</text>
</comment>
<evidence type="ECO:0000256" key="4">
    <source>
        <dbReference type="ARBA" id="ARBA00035258"/>
    </source>
</evidence>
<dbReference type="NCBIfam" id="NF001109">
    <property type="entry name" value="PRK00136.1"/>
    <property type="match status" value="1"/>
</dbReference>
<proteinExistence type="inferred from homology"/>
<comment type="caution">
    <text evidence="7">The sequence shown here is derived from an EMBL/GenBank/DDBJ whole genome shotgun (WGS) entry which is preliminary data.</text>
</comment>
<evidence type="ECO:0000256" key="1">
    <source>
        <dbReference type="ARBA" id="ARBA00006471"/>
    </source>
</evidence>
<comment type="function">
    <text evidence="5">One of the primary rRNA binding proteins, it binds directly to 16S rRNA central domain where it helps coordinate assembly of the platform of the 30S subunit.</text>
</comment>
<dbReference type="InterPro" id="IPR000630">
    <property type="entry name" value="Ribosomal_uS8"/>
</dbReference>
<evidence type="ECO:0000256" key="3">
    <source>
        <dbReference type="ARBA" id="ARBA00023274"/>
    </source>
</evidence>
<dbReference type="Gene3D" id="3.30.1370.30">
    <property type="match status" value="1"/>
</dbReference>
<keyword evidence="5" id="KW-0699">rRNA-binding</keyword>
<evidence type="ECO:0000313" key="7">
    <source>
        <dbReference type="EMBL" id="OHA01461.1"/>
    </source>
</evidence>
<evidence type="ECO:0000256" key="6">
    <source>
        <dbReference type="RuleBase" id="RU003660"/>
    </source>
</evidence>
<dbReference type="GO" id="GO:0019843">
    <property type="term" value="F:rRNA binding"/>
    <property type="evidence" value="ECO:0007669"/>
    <property type="project" value="UniProtKB-UniRule"/>
</dbReference>
<dbReference type="Pfam" id="PF00410">
    <property type="entry name" value="Ribosomal_S8"/>
    <property type="match status" value="1"/>
</dbReference>
<dbReference type="HAMAP" id="MF_01302_B">
    <property type="entry name" value="Ribosomal_uS8_B"/>
    <property type="match status" value="1"/>
</dbReference>
<dbReference type="FunFam" id="3.30.1490.10:FF:000001">
    <property type="entry name" value="30S ribosomal protein S8"/>
    <property type="match status" value="1"/>
</dbReference>
<accession>A0A1G2KSL1</accession>
<dbReference type="GO" id="GO:0005737">
    <property type="term" value="C:cytoplasm"/>
    <property type="evidence" value="ECO:0007669"/>
    <property type="project" value="UniProtKB-ARBA"/>
</dbReference>
<dbReference type="GO" id="GO:0006412">
    <property type="term" value="P:translation"/>
    <property type="evidence" value="ECO:0007669"/>
    <property type="project" value="UniProtKB-UniRule"/>
</dbReference>
<keyword evidence="2 5" id="KW-0689">Ribosomal protein</keyword>
<dbReference type="InterPro" id="IPR035987">
    <property type="entry name" value="Ribosomal_uS8_sf"/>
</dbReference>
<evidence type="ECO:0000256" key="2">
    <source>
        <dbReference type="ARBA" id="ARBA00022980"/>
    </source>
</evidence>
<dbReference type="GO" id="GO:0005840">
    <property type="term" value="C:ribosome"/>
    <property type="evidence" value="ECO:0007669"/>
    <property type="project" value="UniProtKB-KW"/>
</dbReference>
<dbReference type="GO" id="GO:0003735">
    <property type="term" value="F:structural constituent of ribosome"/>
    <property type="evidence" value="ECO:0007669"/>
    <property type="project" value="InterPro"/>
</dbReference>
<keyword evidence="5" id="KW-0694">RNA-binding</keyword>
<dbReference type="PROSITE" id="PS00053">
    <property type="entry name" value="RIBOSOMAL_S8"/>
    <property type="match status" value="1"/>
</dbReference>
<protein>
    <recommendedName>
        <fullName evidence="4 5">Small ribosomal subunit protein uS8</fullName>
    </recommendedName>
</protein>
<dbReference type="GO" id="GO:1990904">
    <property type="term" value="C:ribonucleoprotein complex"/>
    <property type="evidence" value="ECO:0007669"/>
    <property type="project" value="UniProtKB-KW"/>
</dbReference>
<evidence type="ECO:0000313" key="8">
    <source>
        <dbReference type="Proteomes" id="UP000178710"/>
    </source>
</evidence>
<evidence type="ECO:0000256" key="5">
    <source>
        <dbReference type="HAMAP-Rule" id="MF_01302"/>
    </source>
</evidence>
<sequence length="132" mass="14668">MSVISDPIGDMLIRIKNAYRAKQASVLVPHSNLKQALAEVLKTTGYIADIEKKGKRVRKFLELTLKYSDGAPAISDLKRISKPSRRLYVQASKIRQVKYGHGISVISTSRGLMSDKDAKDKKLGGEVLAEIW</sequence>
<dbReference type="AlphaFoldDB" id="A0A1G2KSL1"/>
<name>A0A1G2KSL1_9BACT</name>
<gene>
    <name evidence="5" type="primary">rpsH</name>
    <name evidence="7" type="ORF">A3C12_03180</name>
</gene>
<dbReference type="Proteomes" id="UP000178710">
    <property type="component" value="Unassembled WGS sequence"/>
</dbReference>
<dbReference type="EMBL" id="MHQK01000027">
    <property type="protein sequence ID" value="OHA01461.1"/>
    <property type="molecule type" value="Genomic_DNA"/>
</dbReference>
<dbReference type="Gene3D" id="3.30.1490.10">
    <property type="match status" value="1"/>
</dbReference>
<keyword evidence="3 5" id="KW-0687">Ribonucleoprotein</keyword>
<dbReference type="PANTHER" id="PTHR11758">
    <property type="entry name" value="40S RIBOSOMAL PROTEIN S15A"/>
    <property type="match status" value="1"/>
</dbReference>
<dbReference type="SUPFAM" id="SSF56047">
    <property type="entry name" value="Ribosomal protein S8"/>
    <property type="match status" value="1"/>
</dbReference>
<dbReference type="InterPro" id="IPR047863">
    <property type="entry name" value="Ribosomal_uS8_CS"/>
</dbReference>
<comment type="subunit">
    <text evidence="5">Part of the 30S ribosomal subunit. Contacts proteins S5 and S12.</text>
</comment>
<organism evidence="7 8">
    <name type="scientific">Candidatus Sungbacteria bacterium RIFCSPHIGHO2_02_FULL_49_20</name>
    <dbReference type="NCBI Taxonomy" id="1802272"/>
    <lineage>
        <taxon>Bacteria</taxon>
        <taxon>Candidatus Sungiibacteriota</taxon>
    </lineage>
</organism>